<dbReference type="AlphaFoldDB" id="A0A0W4ZH79"/>
<evidence type="ECO:0000256" key="1">
    <source>
        <dbReference type="SAM" id="Phobius"/>
    </source>
</evidence>
<dbReference type="VEuPathDB" id="FungiDB:T552_02155"/>
<keyword evidence="1" id="KW-0472">Membrane</keyword>
<comment type="caution">
    <text evidence="2">The sequence shown here is derived from an EMBL/GenBank/DDBJ whole genome shotgun (WGS) entry which is preliminary data.</text>
</comment>
<evidence type="ECO:0000313" key="2">
    <source>
        <dbReference type="EMBL" id="KTW27715.1"/>
    </source>
</evidence>
<protein>
    <submittedName>
        <fullName evidence="2">Uncharacterized protein</fullName>
    </submittedName>
</protein>
<keyword evidence="3" id="KW-1185">Reference proteome</keyword>
<accession>A0A0W4ZH79</accession>
<proteinExistence type="predicted"/>
<evidence type="ECO:0000313" key="3">
    <source>
        <dbReference type="Proteomes" id="UP000054454"/>
    </source>
</evidence>
<dbReference type="Proteomes" id="UP000054454">
    <property type="component" value="Unassembled WGS sequence"/>
</dbReference>
<dbReference type="RefSeq" id="XP_018225597.1">
    <property type="nucleotide sequence ID" value="XM_018370710.1"/>
</dbReference>
<keyword evidence="1" id="KW-0812">Transmembrane</keyword>
<feature type="transmembrane region" description="Helical" evidence="1">
    <location>
        <begin position="71"/>
        <end position="104"/>
    </location>
</feature>
<dbReference type="EMBL" id="LFVZ01000009">
    <property type="protein sequence ID" value="KTW27715.1"/>
    <property type="molecule type" value="Genomic_DNA"/>
</dbReference>
<keyword evidence="1" id="KW-1133">Transmembrane helix</keyword>
<dbReference type="GeneID" id="28936913"/>
<organism evidence="2 3">
    <name type="scientific">Pneumocystis carinii (strain B80)</name>
    <name type="common">Rat pneumocystis pneumonia agent</name>
    <name type="synonym">Pneumocystis carinii f. sp. carinii</name>
    <dbReference type="NCBI Taxonomy" id="1408658"/>
    <lineage>
        <taxon>Eukaryota</taxon>
        <taxon>Fungi</taxon>
        <taxon>Dikarya</taxon>
        <taxon>Ascomycota</taxon>
        <taxon>Taphrinomycotina</taxon>
        <taxon>Pneumocystomycetes</taxon>
        <taxon>Pneumocystaceae</taxon>
        <taxon>Pneumocystis</taxon>
    </lineage>
</organism>
<name>A0A0W4ZH79_PNEC8</name>
<dbReference type="OrthoDB" id="5371389at2759"/>
<gene>
    <name evidence="2" type="ORF">T552_02155</name>
</gene>
<sequence>MNKYIKRNEVLKNLGRIRLKRGHYVGNGVFFYEKYGKLGKISRLMISRYYSRIWKENGVERLINRRFKRSMMMWGIGILGIYFFPVVIMGILTLITGLFFPLIFQSIFRIMHKKEGINRVFPSSIVGKYETMFLNWIKPFISQIIPDTESLAQKLYIESIKRIEKAIEGNEKEIMYVLGTENVSFEEYESFSMMGLNKMRKFSITFKVQDSYRRNEIASVSAYGVMNEYNESVILEKILITSNDNEKIILYGDVSSKKGQGKTIDAEHWTTRSLN</sequence>
<reference evidence="3" key="1">
    <citation type="journal article" date="2016" name="Nat. Commun.">
        <title>Genome analysis of three Pneumocystis species reveals adaptation mechanisms to life exclusively in mammalian hosts.</title>
        <authorList>
            <person name="Ma L."/>
            <person name="Chen Z."/>
            <person name="Huang D.W."/>
            <person name="Kutty G."/>
            <person name="Ishihara M."/>
            <person name="Wang H."/>
            <person name="Abouelleil A."/>
            <person name="Bishop L."/>
            <person name="Davey E."/>
            <person name="Deng R."/>
            <person name="Deng X."/>
            <person name="Fan L."/>
            <person name="Fantoni G."/>
            <person name="Fitzgerald M."/>
            <person name="Gogineni E."/>
            <person name="Goldberg J.M."/>
            <person name="Handley G."/>
            <person name="Hu X."/>
            <person name="Huber C."/>
            <person name="Jiao X."/>
            <person name="Jones K."/>
            <person name="Levin J.Z."/>
            <person name="Liu Y."/>
            <person name="Macdonald P."/>
            <person name="Melnikov A."/>
            <person name="Raley C."/>
            <person name="Sassi M."/>
            <person name="Sherman B.T."/>
            <person name="Song X."/>
            <person name="Sykes S."/>
            <person name="Tran B."/>
            <person name="Walsh L."/>
            <person name="Xia Y."/>
            <person name="Yang J."/>
            <person name="Young S."/>
            <person name="Zeng Q."/>
            <person name="Zheng X."/>
            <person name="Stephens R."/>
            <person name="Nusbaum C."/>
            <person name="Birren B.W."/>
            <person name="Azadi P."/>
            <person name="Lempicki R.A."/>
            <person name="Cuomo C.A."/>
            <person name="Kovacs J.A."/>
        </authorList>
    </citation>
    <scope>NUCLEOTIDE SEQUENCE [LARGE SCALE GENOMIC DNA]</scope>
    <source>
        <strain evidence="3">B80</strain>
    </source>
</reference>